<feature type="chain" id="PRO_5035340695" description="Endoglucanase" evidence="9">
    <location>
        <begin position="22"/>
        <end position="420"/>
    </location>
</feature>
<evidence type="ECO:0000256" key="6">
    <source>
        <dbReference type="ARBA" id="ARBA00023295"/>
    </source>
</evidence>
<dbReference type="PANTHER" id="PTHR22298">
    <property type="entry name" value="ENDO-1,4-BETA-GLUCANASE"/>
    <property type="match status" value="1"/>
</dbReference>
<protein>
    <recommendedName>
        <fullName evidence="9">Endoglucanase</fullName>
        <ecNumber evidence="9">3.2.1.4</ecNumber>
    </recommendedName>
</protein>
<dbReference type="Pfam" id="PF00759">
    <property type="entry name" value="Glyco_hydro_9"/>
    <property type="match status" value="2"/>
</dbReference>
<keyword evidence="5 8" id="KW-0119">Carbohydrate metabolism</keyword>
<keyword evidence="4 9" id="KW-0136">Cellulose degradation</keyword>
<evidence type="ECO:0000313" key="12">
    <source>
        <dbReference type="EMBL" id="KAG7175011.1"/>
    </source>
</evidence>
<dbReference type="EC" id="3.2.1.4" evidence="9"/>
<dbReference type="GO" id="GO:0008810">
    <property type="term" value="F:cellulase activity"/>
    <property type="evidence" value="ECO:0007669"/>
    <property type="project" value="UniProtKB-EC"/>
</dbReference>
<comment type="similarity">
    <text evidence="2 8 9">Belongs to the glycosyl hydrolase 9 (cellulase E) family.</text>
</comment>
<dbReference type="InterPro" id="IPR033126">
    <property type="entry name" value="Glyco_hydro_9_Asp/Glu_AS"/>
</dbReference>
<comment type="catalytic activity">
    <reaction evidence="1 9">
        <text>Endohydrolysis of (1-&gt;4)-beta-D-glucosidic linkages in cellulose, lichenin and cereal beta-D-glucans.</text>
        <dbReference type="EC" id="3.2.1.4"/>
    </reaction>
</comment>
<dbReference type="AlphaFoldDB" id="A0A8J5N777"/>
<dbReference type="GO" id="GO:0030245">
    <property type="term" value="P:cellulose catabolic process"/>
    <property type="evidence" value="ECO:0007669"/>
    <property type="project" value="UniProtKB-KW"/>
</dbReference>
<evidence type="ECO:0000259" key="11">
    <source>
        <dbReference type="Pfam" id="PF00759"/>
    </source>
</evidence>
<gene>
    <name evidence="12" type="primary">cenB-L</name>
    <name evidence="12" type="ORF">Hamer_G015220</name>
</gene>
<evidence type="ECO:0000256" key="7">
    <source>
        <dbReference type="ARBA" id="ARBA00023326"/>
    </source>
</evidence>
<organism evidence="12 13">
    <name type="scientific">Homarus americanus</name>
    <name type="common">American lobster</name>
    <dbReference type="NCBI Taxonomy" id="6706"/>
    <lineage>
        <taxon>Eukaryota</taxon>
        <taxon>Metazoa</taxon>
        <taxon>Ecdysozoa</taxon>
        <taxon>Arthropoda</taxon>
        <taxon>Crustacea</taxon>
        <taxon>Multicrustacea</taxon>
        <taxon>Malacostraca</taxon>
        <taxon>Eumalacostraca</taxon>
        <taxon>Eucarida</taxon>
        <taxon>Decapoda</taxon>
        <taxon>Pleocyemata</taxon>
        <taxon>Astacidea</taxon>
        <taxon>Nephropoidea</taxon>
        <taxon>Nephropidae</taxon>
        <taxon>Homarus</taxon>
    </lineage>
</organism>
<feature type="region of interest" description="Disordered" evidence="10">
    <location>
        <begin position="344"/>
        <end position="395"/>
    </location>
</feature>
<evidence type="ECO:0000256" key="10">
    <source>
        <dbReference type="SAM" id="MobiDB-lite"/>
    </source>
</evidence>
<dbReference type="InterPro" id="IPR001701">
    <property type="entry name" value="Glyco_hydro_9"/>
</dbReference>
<feature type="compositionally biased region" description="Polar residues" evidence="10">
    <location>
        <begin position="364"/>
        <end position="374"/>
    </location>
</feature>
<keyword evidence="7 8" id="KW-0624">Polysaccharide degradation</keyword>
<sequence>MLTKIFLLGAATFALLHTGEALVARLEDVPNPCKTTGMKPFDYSQLLCMSVLFYEAQRSGELPGDQRLTWRGDSALKDGSDVGHDLTGGYFDAGDFVKFGFPMAFSTTLLAWGLIDFSNGYSSAGQTNHGKAAVKWATDYFLKCHTGHYEFYGTELAGETAAALAAAYMVFKFANEKRGSYSDSIPEVKDFYKSWNGFGDELLWAAAWLYRATGDTTYLDKAKEHWDEFDLGDPPTEFSWDSKAPGAYAVLALATGNDLYKNTLKTCLDNMRHDLPYTPAGLVFVNDWGSNRHAANLAMLAMVAGKLNIDASTNRQWAKKQIDYMLGDPLHSYVVGFGSNHPKKPHHASSSCPDMPEKCDPNWAMNQDGPNPQTLWGALVGGPSQDDSYSDSRPDYQHNEVACDYNAGFTGALAGLVEHH</sequence>
<keyword evidence="6 8" id="KW-0326">Glycosidase</keyword>
<proteinExistence type="inferred from homology"/>
<dbReference type="SUPFAM" id="SSF48208">
    <property type="entry name" value="Six-hairpin glycosidases"/>
    <property type="match status" value="1"/>
</dbReference>
<comment type="caution">
    <text evidence="12">The sequence shown here is derived from an EMBL/GenBank/DDBJ whole genome shotgun (WGS) entry which is preliminary data.</text>
</comment>
<dbReference type="InterPro" id="IPR008928">
    <property type="entry name" value="6-hairpin_glycosidase_sf"/>
</dbReference>
<feature type="signal peptide" evidence="9">
    <location>
        <begin position="1"/>
        <end position="21"/>
    </location>
</feature>
<dbReference type="EMBL" id="JAHLQT010006356">
    <property type="protein sequence ID" value="KAG7175011.1"/>
    <property type="molecule type" value="Genomic_DNA"/>
</dbReference>
<dbReference type="Proteomes" id="UP000747542">
    <property type="component" value="Unassembled WGS sequence"/>
</dbReference>
<evidence type="ECO:0000256" key="2">
    <source>
        <dbReference type="ARBA" id="ARBA00007072"/>
    </source>
</evidence>
<dbReference type="PROSITE" id="PS00698">
    <property type="entry name" value="GH9_3"/>
    <property type="match status" value="1"/>
</dbReference>
<feature type="active site" evidence="8">
    <location>
        <position position="391"/>
    </location>
</feature>
<keyword evidence="3 8" id="KW-0378">Hydrolase</keyword>
<feature type="domain" description="Glycoside hydrolase family 9" evidence="11">
    <location>
        <begin position="156"/>
        <end position="413"/>
    </location>
</feature>
<feature type="active site" evidence="8">
    <location>
        <position position="400"/>
    </location>
</feature>
<evidence type="ECO:0000256" key="5">
    <source>
        <dbReference type="ARBA" id="ARBA00023277"/>
    </source>
</evidence>
<keyword evidence="13" id="KW-1185">Reference proteome</keyword>
<reference evidence="12" key="1">
    <citation type="journal article" date="2021" name="Sci. Adv.">
        <title>The American lobster genome reveals insights on longevity, neural, and immune adaptations.</title>
        <authorList>
            <person name="Polinski J.M."/>
            <person name="Zimin A.V."/>
            <person name="Clark K.F."/>
            <person name="Kohn A.B."/>
            <person name="Sadowski N."/>
            <person name="Timp W."/>
            <person name="Ptitsyn A."/>
            <person name="Khanna P."/>
            <person name="Romanova D.Y."/>
            <person name="Williams P."/>
            <person name="Greenwood S.J."/>
            <person name="Moroz L.L."/>
            <person name="Walt D.R."/>
            <person name="Bodnar A.G."/>
        </authorList>
    </citation>
    <scope>NUCLEOTIDE SEQUENCE</scope>
    <source>
        <strain evidence="12">GMGI-L3</strain>
    </source>
</reference>
<evidence type="ECO:0000256" key="4">
    <source>
        <dbReference type="ARBA" id="ARBA00023001"/>
    </source>
</evidence>
<dbReference type="InterPro" id="IPR012341">
    <property type="entry name" value="6hp_glycosidase-like_sf"/>
</dbReference>
<evidence type="ECO:0000256" key="8">
    <source>
        <dbReference type="PROSITE-ProRule" id="PRU10060"/>
    </source>
</evidence>
<name>A0A8J5N777_HOMAM</name>
<feature type="domain" description="Glycoside hydrolase family 9" evidence="11">
    <location>
        <begin position="43"/>
        <end position="152"/>
    </location>
</feature>
<keyword evidence="9" id="KW-0732">Signal</keyword>
<evidence type="ECO:0000256" key="1">
    <source>
        <dbReference type="ARBA" id="ARBA00000966"/>
    </source>
</evidence>
<accession>A0A8J5N777</accession>
<evidence type="ECO:0000256" key="9">
    <source>
        <dbReference type="RuleBase" id="RU361166"/>
    </source>
</evidence>
<evidence type="ECO:0000313" key="13">
    <source>
        <dbReference type="Proteomes" id="UP000747542"/>
    </source>
</evidence>
<dbReference type="Gene3D" id="1.50.10.10">
    <property type="match status" value="2"/>
</dbReference>
<evidence type="ECO:0000256" key="3">
    <source>
        <dbReference type="ARBA" id="ARBA00022801"/>
    </source>
</evidence>